<organism evidence="1 2">
    <name type="scientific">Armillaria solidipes</name>
    <dbReference type="NCBI Taxonomy" id="1076256"/>
    <lineage>
        <taxon>Eukaryota</taxon>
        <taxon>Fungi</taxon>
        <taxon>Dikarya</taxon>
        <taxon>Basidiomycota</taxon>
        <taxon>Agaricomycotina</taxon>
        <taxon>Agaricomycetes</taxon>
        <taxon>Agaricomycetidae</taxon>
        <taxon>Agaricales</taxon>
        <taxon>Marasmiineae</taxon>
        <taxon>Physalacriaceae</taxon>
        <taxon>Armillaria</taxon>
    </lineage>
</organism>
<sequence length="217" mass="24289">MSGVESHDVGGYTFVQGSSVERRLTLEGSRIRPDLRCLALEHRFLKLARIDPSTLSGASCLVERRRWVHREERSVGVLEHDFSSSSSVVFGMYPESYLLCQLTCAREARRVCGGRGTRLCSTSTECTRFTTHLSFETDVGAHMERRVCGECVRGVQNTTMHAVRAGRCICTEVDGRLQNPPFPFASSLARLDVELTGRLLQWVQHGIFGSTLHPSLW</sequence>
<dbReference type="EMBL" id="KZ293449">
    <property type="protein sequence ID" value="PBK64832.1"/>
    <property type="molecule type" value="Genomic_DNA"/>
</dbReference>
<gene>
    <name evidence="1" type="ORF">ARMSODRAFT_1022823</name>
</gene>
<evidence type="ECO:0000313" key="1">
    <source>
        <dbReference type="EMBL" id="PBK64832.1"/>
    </source>
</evidence>
<accession>A0A2H3BCS7</accession>
<protein>
    <submittedName>
        <fullName evidence="1">Uncharacterized protein</fullName>
    </submittedName>
</protein>
<evidence type="ECO:0000313" key="2">
    <source>
        <dbReference type="Proteomes" id="UP000218334"/>
    </source>
</evidence>
<name>A0A2H3BCS7_9AGAR</name>
<proteinExistence type="predicted"/>
<dbReference type="AlphaFoldDB" id="A0A2H3BCS7"/>
<dbReference type="Proteomes" id="UP000218334">
    <property type="component" value="Unassembled WGS sequence"/>
</dbReference>
<reference evidence="2" key="1">
    <citation type="journal article" date="2017" name="Nat. Ecol. Evol.">
        <title>Genome expansion and lineage-specific genetic innovations in the forest pathogenic fungi Armillaria.</title>
        <authorList>
            <person name="Sipos G."/>
            <person name="Prasanna A.N."/>
            <person name="Walter M.C."/>
            <person name="O'Connor E."/>
            <person name="Balint B."/>
            <person name="Krizsan K."/>
            <person name="Kiss B."/>
            <person name="Hess J."/>
            <person name="Varga T."/>
            <person name="Slot J."/>
            <person name="Riley R."/>
            <person name="Boka B."/>
            <person name="Rigling D."/>
            <person name="Barry K."/>
            <person name="Lee J."/>
            <person name="Mihaltcheva S."/>
            <person name="LaButti K."/>
            <person name="Lipzen A."/>
            <person name="Waldron R."/>
            <person name="Moloney N.M."/>
            <person name="Sperisen C."/>
            <person name="Kredics L."/>
            <person name="Vagvoelgyi C."/>
            <person name="Patrignani A."/>
            <person name="Fitzpatrick D."/>
            <person name="Nagy I."/>
            <person name="Doyle S."/>
            <person name="Anderson J.B."/>
            <person name="Grigoriev I.V."/>
            <person name="Gueldener U."/>
            <person name="Muensterkoetter M."/>
            <person name="Nagy L.G."/>
        </authorList>
    </citation>
    <scope>NUCLEOTIDE SEQUENCE [LARGE SCALE GENOMIC DNA]</scope>
    <source>
        <strain evidence="2">28-4</strain>
    </source>
</reference>
<keyword evidence="2" id="KW-1185">Reference proteome</keyword>